<accession>A0ABT0RQI8</accession>
<keyword evidence="2" id="KW-1133">Transmembrane helix</keyword>
<proteinExistence type="predicted"/>
<dbReference type="Pfam" id="PF02254">
    <property type="entry name" value="TrkA_N"/>
    <property type="match status" value="1"/>
</dbReference>
<evidence type="ECO:0000259" key="3">
    <source>
        <dbReference type="PROSITE" id="PS51201"/>
    </source>
</evidence>
<dbReference type="EMBL" id="JAMGBA010000001">
    <property type="protein sequence ID" value="MCL6697264.1"/>
    <property type="molecule type" value="Genomic_DNA"/>
</dbReference>
<dbReference type="Gene3D" id="3.40.50.720">
    <property type="entry name" value="NAD(P)-binding Rossmann-like Domain"/>
    <property type="match status" value="1"/>
</dbReference>
<dbReference type="InterPro" id="IPR013099">
    <property type="entry name" value="K_chnl_dom"/>
</dbReference>
<comment type="subcellular location">
    <subcellularLocation>
        <location evidence="1">Cell membrane</location>
        <topology evidence="1">Multi-pass membrane protein</topology>
    </subcellularLocation>
</comment>
<evidence type="ECO:0000313" key="5">
    <source>
        <dbReference type="Proteomes" id="UP001203410"/>
    </source>
</evidence>
<dbReference type="PANTHER" id="PTHR43833:SF9">
    <property type="entry name" value="POTASSIUM CHANNEL PROTEIN YUGO-RELATED"/>
    <property type="match status" value="1"/>
</dbReference>
<organism evidence="4 5">
    <name type="scientific">Sphingomonas caseinilyticus</name>
    <dbReference type="NCBI Taxonomy" id="2908205"/>
    <lineage>
        <taxon>Bacteria</taxon>
        <taxon>Pseudomonadati</taxon>
        <taxon>Pseudomonadota</taxon>
        <taxon>Alphaproteobacteria</taxon>
        <taxon>Sphingomonadales</taxon>
        <taxon>Sphingomonadaceae</taxon>
        <taxon>Sphingomonas</taxon>
    </lineage>
</organism>
<dbReference type="SUPFAM" id="SSF51735">
    <property type="entry name" value="NAD(P)-binding Rossmann-fold domains"/>
    <property type="match status" value="1"/>
</dbReference>
<keyword evidence="4" id="KW-0813">Transport</keyword>
<dbReference type="GO" id="GO:0034220">
    <property type="term" value="P:monoatomic ion transmembrane transport"/>
    <property type="evidence" value="ECO:0007669"/>
    <property type="project" value="UniProtKB-KW"/>
</dbReference>
<dbReference type="Proteomes" id="UP001203410">
    <property type="component" value="Unassembled WGS sequence"/>
</dbReference>
<keyword evidence="2" id="KW-0472">Membrane</keyword>
<feature type="transmembrane region" description="Helical" evidence="2">
    <location>
        <begin position="95"/>
        <end position="116"/>
    </location>
</feature>
<feature type="transmembrane region" description="Helical" evidence="2">
    <location>
        <begin position="55"/>
        <end position="75"/>
    </location>
</feature>
<keyword evidence="4" id="KW-0406">Ion transport</keyword>
<keyword evidence="2" id="KW-0812">Transmembrane</keyword>
<comment type="caution">
    <text evidence="4">The sequence shown here is derived from an EMBL/GenBank/DDBJ whole genome shotgun (WGS) entry which is preliminary data.</text>
</comment>
<name>A0ABT0RQI8_9SPHN</name>
<keyword evidence="4" id="KW-0407">Ion channel</keyword>
<gene>
    <name evidence="4" type="ORF">LZ496_00465</name>
</gene>
<protein>
    <submittedName>
        <fullName evidence="4">Potassium channel family protein</fullName>
    </submittedName>
</protein>
<dbReference type="Pfam" id="PF07885">
    <property type="entry name" value="Ion_trans_2"/>
    <property type="match status" value="1"/>
</dbReference>
<evidence type="ECO:0000256" key="1">
    <source>
        <dbReference type="ARBA" id="ARBA00004651"/>
    </source>
</evidence>
<dbReference type="RefSeq" id="WP_249902642.1">
    <property type="nucleotide sequence ID" value="NZ_JAMGBA010000001.1"/>
</dbReference>
<dbReference type="InterPro" id="IPR036291">
    <property type="entry name" value="NAD(P)-bd_dom_sf"/>
</dbReference>
<feature type="domain" description="RCK N-terminal" evidence="3">
    <location>
        <begin position="129"/>
        <end position="248"/>
    </location>
</feature>
<dbReference type="PANTHER" id="PTHR43833">
    <property type="entry name" value="POTASSIUM CHANNEL PROTEIN 2-RELATED-RELATED"/>
    <property type="match status" value="1"/>
</dbReference>
<keyword evidence="5" id="KW-1185">Reference proteome</keyword>
<reference evidence="4 5" key="1">
    <citation type="submission" date="2022-05" db="EMBL/GenBank/DDBJ databases">
        <authorList>
            <person name="Jo J.-H."/>
            <person name="Im W.-T."/>
        </authorList>
    </citation>
    <scope>NUCLEOTIDE SEQUENCE [LARGE SCALE GENOMIC DNA]</scope>
    <source>
        <strain evidence="4 5">NSE70-1</strain>
    </source>
</reference>
<evidence type="ECO:0000256" key="2">
    <source>
        <dbReference type="SAM" id="Phobius"/>
    </source>
</evidence>
<dbReference type="InterPro" id="IPR003148">
    <property type="entry name" value="RCK_N"/>
</dbReference>
<dbReference type="InterPro" id="IPR050721">
    <property type="entry name" value="Trk_Ktr_HKT_K-transport"/>
</dbReference>
<feature type="transmembrane region" description="Helical" evidence="2">
    <location>
        <begin position="20"/>
        <end position="43"/>
    </location>
</feature>
<evidence type="ECO:0000313" key="4">
    <source>
        <dbReference type="EMBL" id="MCL6697264.1"/>
    </source>
</evidence>
<sequence length="338" mass="37428">MAPEYEELLTLRRKSRITGWFGLGWRIAAVIALIGILILFHWLERGGLKDTHDGHVSFLDVIYFTMISATTTGYGDIVPVTEKTRMFDALVVTPIRILFLLVFIGSAYLFVARRTWEKFIMRRIQRSLRDHIVVVGYGTKNSRAVQEMIELGAEPDTIVVIDNNEDRLQVAKAVGCTVLKADATRDATLRAVHVDRAKLVIISAGRDDTSILICLTTRHLAPNVHISLAVNQQDNEIPARRAGADVVVNPLDFAGLLLATTHSGHHIADYLADLATKGGRVQLVERGVAPEEIGTPLKDITDGLGLRIIRDGTPYGFWRPQVQNLEQGDIIMAIVPTV</sequence>
<dbReference type="Gene3D" id="1.10.287.70">
    <property type="match status" value="1"/>
</dbReference>
<dbReference type="PROSITE" id="PS51201">
    <property type="entry name" value="RCK_N"/>
    <property type="match status" value="1"/>
</dbReference>
<dbReference type="SUPFAM" id="SSF81324">
    <property type="entry name" value="Voltage-gated potassium channels"/>
    <property type="match status" value="1"/>
</dbReference>